<name>A0A0E0G4B1_ORYNI</name>
<feature type="region of interest" description="Disordered" evidence="1">
    <location>
        <begin position="1"/>
        <end position="23"/>
    </location>
</feature>
<evidence type="ECO:0000313" key="2">
    <source>
        <dbReference type="EnsemblPlants" id="ONIVA02G11760.1"/>
    </source>
</evidence>
<feature type="compositionally biased region" description="Acidic residues" evidence="1">
    <location>
        <begin position="1"/>
        <end position="17"/>
    </location>
</feature>
<organism evidence="2">
    <name type="scientific">Oryza nivara</name>
    <name type="common">Indian wild rice</name>
    <name type="synonym">Oryza sativa f. spontanea</name>
    <dbReference type="NCBI Taxonomy" id="4536"/>
    <lineage>
        <taxon>Eukaryota</taxon>
        <taxon>Viridiplantae</taxon>
        <taxon>Streptophyta</taxon>
        <taxon>Embryophyta</taxon>
        <taxon>Tracheophyta</taxon>
        <taxon>Spermatophyta</taxon>
        <taxon>Magnoliopsida</taxon>
        <taxon>Liliopsida</taxon>
        <taxon>Poales</taxon>
        <taxon>Poaceae</taxon>
        <taxon>BOP clade</taxon>
        <taxon>Oryzoideae</taxon>
        <taxon>Oryzeae</taxon>
        <taxon>Oryzinae</taxon>
        <taxon>Oryza</taxon>
    </lineage>
</organism>
<dbReference type="Proteomes" id="UP000006591">
    <property type="component" value="Chromosome 2"/>
</dbReference>
<dbReference type="HOGENOM" id="CLU_3072016_0_0_1"/>
<accession>A0A0E0G4B1</accession>
<reference evidence="2" key="2">
    <citation type="submission" date="2018-04" db="EMBL/GenBank/DDBJ databases">
        <title>OnivRS2 (Oryza nivara Reference Sequence Version 2).</title>
        <authorList>
            <person name="Zhang J."/>
            <person name="Kudrna D."/>
            <person name="Lee S."/>
            <person name="Talag J."/>
            <person name="Rajasekar S."/>
            <person name="Welchert J."/>
            <person name="Hsing Y.-I."/>
            <person name="Wing R.A."/>
        </authorList>
    </citation>
    <scope>NUCLEOTIDE SEQUENCE [LARGE SCALE GENOMIC DNA]</scope>
    <source>
        <strain evidence="2">SL10</strain>
    </source>
</reference>
<dbReference type="Gramene" id="ONIVA02G11760.1">
    <property type="protein sequence ID" value="ONIVA02G11760.1"/>
    <property type="gene ID" value="ONIVA02G11760"/>
</dbReference>
<evidence type="ECO:0000256" key="1">
    <source>
        <dbReference type="SAM" id="MobiDB-lite"/>
    </source>
</evidence>
<evidence type="ECO:0000313" key="3">
    <source>
        <dbReference type="Proteomes" id="UP000006591"/>
    </source>
</evidence>
<protein>
    <submittedName>
        <fullName evidence="2">Uncharacterized protein</fullName>
    </submittedName>
</protein>
<keyword evidence="3" id="KW-1185">Reference proteome</keyword>
<proteinExistence type="predicted"/>
<sequence>MEEAMAGEAEEVEDEGDGQPGSCSTGCCPPCGSTYWPCRPRLAAPSVPPKRRV</sequence>
<dbReference type="AlphaFoldDB" id="A0A0E0G4B1"/>
<dbReference type="EnsemblPlants" id="ONIVA02G11760.1">
    <property type="protein sequence ID" value="ONIVA02G11760.1"/>
    <property type="gene ID" value="ONIVA02G11760"/>
</dbReference>
<reference evidence="2" key="1">
    <citation type="submission" date="2015-04" db="UniProtKB">
        <authorList>
            <consortium name="EnsemblPlants"/>
        </authorList>
    </citation>
    <scope>IDENTIFICATION</scope>
    <source>
        <strain evidence="2">SL10</strain>
    </source>
</reference>